<gene>
    <name evidence="7" type="ORF">COV74_08405</name>
</gene>
<dbReference type="AlphaFoldDB" id="A0A2H0LM45"/>
<dbReference type="GO" id="GO:0016020">
    <property type="term" value="C:membrane"/>
    <property type="evidence" value="ECO:0007669"/>
    <property type="project" value="UniProtKB-SubCell"/>
</dbReference>
<keyword evidence="2" id="KW-0488">Methylation</keyword>
<dbReference type="PANTHER" id="PTHR30093:SF44">
    <property type="entry name" value="TYPE II SECRETION SYSTEM CORE PROTEIN G"/>
    <property type="match status" value="1"/>
</dbReference>
<sequence length="165" mass="17506">MNTKKGFTLVELLMVIAIIGILGAMILPRLFGPTEQGRSTEARNMLGAIRELEEAYFHGPDGSYLALDADGNTNNFCDQGEGNSWDVLGMVDPNGNSVYFGYCVSVPSAGEFLIIATRTGTADTQNQAGTIMCLNQAGEWSGDYVHIPFNPDNNACSIGPCCGGG</sequence>
<dbReference type="NCBIfam" id="TIGR02532">
    <property type="entry name" value="IV_pilin_GFxxxE"/>
    <property type="match status" value="1"/>
</dbReference>
<evidence type="ECO:0008006" key="9">
    <source>
        <dbReference type="Google" id="ProtNLM"/>
    </source>
</evidence>
<protein>
    <recommendedName>
        <fullName evidence="9">Pili assembly chaperone</fullName>
    </recommendedName>
</protein>
<evidence type="ECO:0000256" key="5">
    <source>
        <dbReference type="ARBA" id="ARBA00023136"/>
    </source>
</evidence>
<organism evidence="7 8">
    <name type="scientific">Candidatus Abzuiibacterium crystallinum</name>
    <dbReference type="NCBI Taxonomy" id="1974748"/>
    <lineage>
        <taxon>Bacteria</taxon>
        <taxon>Pseudomonadati</taxon>
        <taxon>Candidatus Omnitrophota</taxon>
        <taxon>Candidatus Abzuiibacterium</taxon>
    </lineage>
</organism>
<comment type="caution">
    <text evidence="7">The sequence shown here is derived from an EMBL/GenBank/DDBJ whole genome shotgun (WGS) entry which is preliminary data.</text>
</comment>
<evidence type="ECO:0000256" key="6">
    <source>
        <dbReference type="SAM" id="Phobius"/>
    </source>
</evidence>
<dbReference type="EMBL" id="PCVY01000065">
    <property type="protein sequence ID" value="PIQ85502.1"/>
    <property type="molecule type" value="Genomic_DNA"/>
</dbReference>
<keyword evidence="5 6" id="KW-0472">Membrane</keyword>
<feature type="transmembrane region" description="Helical" evidence="6">
    <location>
        <begin position="12"/>
        <end position="31"/>
    </location>
</feature>
<evidence type="ECO:0000256" key="4">
    <source>
        <dbReference type="ARBA" id="ARBA00022989"/>
    </source>
</evidence>
<dbReference type="InterPro" id="IPR045584">
    <property type="entry name" value="Pilin-like"/>
</dbReference>
<evidence type="ECO:0000313" key="8">
    <source>
        <dbReference type="Proteomes" id="UP000230859"/>
    </source>
</evidence>
<dbReference type="Pfam" id="PF07963">
    <property type="entry name" value="N_methyl"/>
    <property type="match status" value="1"/>
</dbReference>
<evidence type="ECO:0000256" key="2">
    <source>
        <dbReference type="ARBA" id="ARBA00022481"/>
    </source>
</evidence>
<comment type="subcellular location">
    <subcellularLocation>
        <location evidence="1">Membrane</location>
        <topology evidence="1">Single-pass membrane protein</topology>
    </subcellularLocation>
</comment>
<proteinExistence type="predicted"/>
<dbReference type="PROSITE" id="PS00409">
    <property type="entry name" value="PROKAR_NTER_METHYL"/>
    <property type="match status" value="1"/>
</dbReference>
<name>A0A2H0LM45_9BACT</name>
<dbReference type="InterPro" id="IPR012902">
    <property type="entry name" value="N_methyl_site"/>
</dbReference>
<keyword evidence="4 6" id="KW-1133">Transmembrane helix</keyword>
<evidence type="ECO:0000256" key="1">
    <source>
        <dbReference type="ARBA" id="ARBA00004167"/>
    </source>
</evidence>
<evidence type="ECO:0000256" key="3">
    <source>
        <dbReference type="ARBA" id="ARBA00022692"/>
    </source>
</evidence>
<reference evidence="7 8" key="1">
    <citation type="submission" date="2017-09" db="EMBL/GenBank/DDBJ databases">
        <title>Depth-based differentiation of microbial function through sediment-hosted aquifers and enrichment of novel symbionts in the deep terrestrial subsurface.</title>
        <authorList>
            <person name="Probst A.J."/>
            <person name="Ladd B."/>
            <person name="Jarett J.K."/>
            <person name="Geller-Mcgrath D.E."/>
            <person name="Sieber C.M."/>
            <person name="Emerson J.B."/>
            <person name="Anantharaman K."/>
            <person name="Thomas B.C."/>
            <person name="Malmstrom R."/>
            <person name="Stieglmeier M."/>
            <person name="Klingl A."/>
            <person name="Woyke T."/>
            <person name="Ryan C.M."/>
            <person name="Banfield J.F."/>
        </authorList>
    </citation>
    <scope>NUCLEOTIDE SEQUENCE [LARGE SCALE GENOMIC DNA]</scope>
    <source>
        <strain evidence="7">CG11_big_fil_rev_8_21_14_0_20_45_26</strain>
    </source>
</reference>
<dbReference type="PANTHER" id="PTHR30093">
    <property type="entry name" value="GENERAL SECRETION PATHWAY PROTEIN G"/>
    <property type="match status" value="1"/>
</dbReference>
<accession>A0A2H0LM45</accession>
<keyword evidence="3 6" id="KW-0812">Transmembrane</keyword>
<dbReference type="Gene3D" id="3.30.700.10">
    <property type="entry name" value="Glycoprotein, Type 4 Pilin"/>
    <property type="match status" value="1"/>
</dbReference>
<dbReference type="SUPFAM" id="SSF54523">
    <property type="entry name" value="Pili subunits"/>
    <property type="match status" value="1"/>
</dbReference>
<evidence type="ECO:0000313" key="7">
    <source>
        <dbReference type="EMBL" id="PIQ85502.1"/>
    </source>
</evidence>
<dbReference type="Proteomes" id="UP000230859">
    <property type="component" value="Unassembled WGS sequence"/>
</dbReference>